<keyword evidence="7" id="KW-1185">Reference proteome</keyword>
<dbReference type="PROSITE" id="PS50110">
    <property type="entry name" value="RESPONSE_REGULATORY"/>
    <property type="match status" value="1"/>
</dbReference>
<dbReference type="EMBL" id="CP128400">
    <property type="protein sequence ID" value="WJW68080.1"/>
    <property type="molecule type" value="Genomic_DNA"/>
</dbReference>
<organism evidence="4 6">
    <name type="scientific">Candidatus Chlorohelix allophototropha</name>
    <dbReference type="NCBI Taxonomy" id="3003348"/>
    <lineage>
        <taxon>Bacteria</taxon>
        <taxon>Bacillati</taxon>
        <taxon>Chloroflexota</taxon>
        <taxon>Chloroflexia</taxon>
        <taxon>Candidatus Chloroheliales</taxon>
        <taxon>Candidatus Chloroheliaceae</taxon>
        <taxon>Candidatus Chlorohelix</taxon>
    </lineage>
</organism>
<dbReference type="Pfam" id="PF00072">
    <property type="entry name" value="Response_reg"/>
    <property type="match status" value="1"/>
</dbReference>
<sequence length="127" mass="14250">MSKIMVVDDDLSVLEVIKNALTRKGFKVVTNDNPINALTLILYERPDLILLDYKMPELNGLEFLLKLRASNYPKTMLTPVLMMSAAPTPTLINALNSIELVDFIEKPFVSKELVAGVESALKRFKAR</sequence>
<evidence type="ECO:0000313" key="4">
    <source>
        <dbReference type="EMBL" id="NWJ48142.1"/>
    </source>
</evidence>
<dbReference type="RefSeq" id="WP_341469984.1">
    <property type="nucleotide sequence ID" value="NZ_CP128400.1"/>
</dbReference>
<evidence type="ECO:0000313" key="7">
    <source>
        <dbReference type="Proteomes" id="UP001431572"/>
    </source>
</evidence>
<feature type="domain" description="Response regulatory" evidence="3">
    <location>
        <begin position="3"/>
        <end position="121"/>
    </location>
</feature>
<reference evidence="4 6" key="1">
    <citation type="submission" date="2020-06" db="EMBL/GenBank/DDBJ databases">
        <title>Anoxygenic phototrophic Chloroflexota member uses a Type I reaction center.</title>
        <authorList>
            <person name="Tsuji J.M."/>
            <person name="Shaw N.A."/>
            <person name="Nagashima S."/>
            <person name="Venkiteswaran J."/>
            <person name="Schiff S.L."/>
            <person name="Hanada S."/>
            <person name="Tank M."/>
            <person name="Neufeld J.D."/>
        </authorList>
    </citation>
    <scope>NUCLEOTIDE SEQUENCE [LARGE SCALE GENOMIC DNA]</scope>
    <source>
        <strain evidence="4">L227-S17</strain>
    </source>
</reference>
<protein>
    <submittedName>
        <fullName evidence="4">Response regulator</fullName>
    </submittedName>
</protein>
<dbReference type="GO" id="GO:0000160">
    <property type="term" value="P:phosphorelay signal transduction system"/>
    <property type="evidence" value="ECO:0007669"/>
    <property type="project" value="InterPro"/>
</dbReference>
<gene>
    <name evidence="4" type="ORF">HXX08_19980</name>
    <name evidence="5" type="ORF">OZ401_003679</name>
</gene>
<evidence type="ECO:0000259" key="3">
    <source>
        <dbReference type="PROSITE" id="PS50110"/>
    </source>
</evidence>
<dbReference type="Gene3D" id="3.40.50.2300">
    <property type="match status" value="1"/>
</dbReference>
<dbReference type="EMBL" id="JACATZ010000003">
    <property type="protein sequence ID" value="NWJ48142.1"/>
    <property type="molecule type" value="Genomic_DNA"/>
</dbReference>
<dbReference type="CDD" id="cd00156">
    <property type="entry name" value="REC"/>
    <property type="match status" value="1"/>
</dbReference>
<dbReference type="PANTHER" id="PTHR44591:SF3">
    <property type="entry name" value="RESPONSE REGULATORY DOMAIN-CONTAINING PROTEIN"/>
    <property type="match status" value="1"/>
</dbReference>
<dbReference type="Proteomes" id="UP000521676">
    <property type="component" value="Unassembled WGS sequence"/>
</dbReference>
<dbReference type="Proteomes" id="UP001431572">
    <property type="component" value="Chromosome 2"/>
</dbReference>
<dbReference type="InterPro" id="IPR001789">
    <property type="entry name" value="Sig_transdc_resp-reg_receiver"/>
</dbReference>
<name>A0A8T7M863_9CHLR</name>
<accession>A0A8T7M863</accession>
<dbReference type="AlphaFoldDB" id="A0A8T7M863"/>
<reference evidence="5" key="2">
    <citation type="journal article" date="2024" name="Nature">
        <title>Anoxygenic phototroph of the Chloroflexota uses a type I reaction centre.</title>
        <authorList>
            <person name="Tsuji J.M."/>
            <person name="Shaw N.A."/>
            <person name="Nagashima S."/>
            <person name="Venkiteswaran J.J."/>
            <person name="Schiff S.L."/>
            <person name="Watanabe T."/>
            <person name="Fukui M."/>
            <person name="Hanada S."/>
            <person name="Tank M."/>
            <person name="Neufeld J.D."/>
        </authorList>
    </citation>
    <scope>NUCLEOTIDE SEQUENCE</scope>
    <source>
        <strain evidence="5">L227-S17</strain>
    </source>
</reference>
<evidence type="ECO:0000256" key="2">
    <source>
        <dbReference type="PROSITE-ProRule" id="PRU00169"/>
    </source>
</evidence>
<keyword evidence="1 2" id="KW-0597">Phosphoprotein</keyword>
<dbReference type="InterPro" id="IPR050595">
    <property type="entry name" value="Bact_response_regulator"/>
</dbReference>
<proteinExistence type="predicted"/>
<dbReference type="InterPro" id="IPR011006">
    <property type="entry name" value="CheY-like_superfamily"/>
</dbReference>
<evidence type="ECO:0000313" key="6">
    <source>
        <dbReference type="Proteomes" id="UP000521676"/>
    </source>
</evidence>
<dbReference type="PANTHER" id="PTHR44591">
    <property type="entry name" value="STRESS RESPONSE REGULATOR PROTEIN 1"/>
    <property type="match status" value="1"/>
</dbReference>
<evidence type="ECO:0000256" key="1">
    <source>
        <dbReference type="ARBA" id="ARBA00022553"/>
    </source>
</evidence>
<dbReference type="SMART" id="SM00448">
    <property type="entry name" value="REC"/>
    <property type="match status" value="1"/>
</dbReference>
<feature type="modified residue" description="4-aspartylphosphate" evidence="2">
    <location>
        <position position="52"/>
    </location>
</feature>
<dbReference type="SUPFAM" id="SSF52172">
    <property type="entry name" value="CheY-like"/>
    <property type="match status" value="1"/>
</dbReference>
<evidence type="ECO:0000313" key="5">
    <source>
        <dbReference type="EMBL" id="WJW68080.1"/>
    </source>
</evidence>